<dbReference type="OrthoDB" id="4927717at2759"/>
<organism evidence="4 5">
    <name type="scientific">Ophiocordyceps sinensis</name>
    <dbReference type="NCBI Taxonomy" id="72228"/>
    <lineage>
        <taxon>Eukaryota</taxon>
        <taxon>Fungi</taxon>
        <taxon>Dikarya</taxon>
        <taxon>Ascomycota</taxon>
        <taxon>Pezizomycotina</taxon>
        <taxon>Sordariomycetes</taxon>
        <taxon>Hypocreomycetidae</taxon>
        <taxon>Hypocreales</taxon>
        <taxon>Ophiocordycipitaceae</taxon>
        <taxon>Ophiocordyceps</taxon>
    </lineage>
</organism>
<dbReference type="Proteomes" id="UP000557566">
    <property type="component" value="Unassembled WGS sequence"/>
</dbReference>
<keyword evidence="5" id="KW-1185">Reference proteome</keyword>
<gene>
    <name evidence="4" type="ORF">G6O67_000894</name>
</gene>
<evidence type="ECO:0000256" key="1">
    <source>
        <dbReference type="ARBA" id="ARBA00044955"/>
    </source>
</evidence>
<reference evidence="4 5" key="1">
    <citation type="journal article" date="2020" name="Genome Biol. Evol.">
        <title>A new high-quality draft genome assembly of the Chinese cordyceps Ophiocordyceps sinensis.</title>
        <authorList>
            <person name="Shu R."/>
            <person name="Zhang J."/>
            <person name="Meng Q."/>
            <person name="Zhang H."/>
            <person name="Zhou G."/>
            <person name="Li M."/>
            <person name="Wu P."/>
            <person name="Zhao Y."/>
            <person name="Chen C."/>
            <person name="Qin Q."/>
        </authorList>
    </citation>
    <scope>NUCLEOTIDE SEQUENCE [LARGE SCALE GENOMIC DNA]</scope>
    <source>
        <strain evidence="4 5">IOZ07</strain>
    </source>
</reference>
<evidence type="ECO:0000313" key="5">
    <source>
        <dbReference type="Proteomes" id="UP000557566"/>
    </source>
</evidence>
<dbReference type="SMART" id="SM00257">
    <property type="entry name" value="LysM"/>
    <property type="match status" value="2"/>
</dbReference>
<dbReference type="InterPro" id="IPR018392">
    <property type="entry name" value="LysM"/>
</dbReference>
<feature type="signal peptide" evidence="2">
    <location>
        <begin position="1"/>
        <end position="19"/>
    </location>
</feature>
<dbReference type="SUPFAM" id="SSF54106">
    <property type="entry name" value="LysM domain"/>
    <property type="match status" value="1"/>
</dbReference>
<dbReference type="PROSITE" id="PS51782">
    <property type="entry name" value="LYSM"/>
    <property type="match status" value="2"/>
</dbReference>
<evidence type="ECO:0000256" key="2">
    <source>
        <dbReference type="SAM" id="SignalP"/>
    </source>
</evidence>
<evidence type="ECO:0000259" key="3">
    <source>
        <dbReference type="PROSITE" id="PS51782"/>
    </source>
</evidence>
<dbReference type="EMBL" id="JAAVMX010000001">
    <property type="protein sequence ID" value="KAF4513648.1"/>
    <property type="molecule type" value="Genomic_DNA"/>
</dbReference>
<comment type="similarity">
    <text evidence="1">Belongs to the secreted LysM effector family.</text>
</comment>
<feature type="chain" id="PRO_5034652248" description="LysM domain-containing protein" evidence="2">
    <location>
        <begin position="20"/>
        <end position="159"/>
    </location>
</feature>
<protein>
    <recommendedName>
        <fullName evidence="3">LysM domain-containing protein</fullName>
    </recommendedName>
</protein>
<accession>A0A8H4VA82</accession>
<dbReference type="AlphaFoldDB" id="A0A8H4VA82"/>
<feature type="domain" description="LysM" evidence="3">
    <location>
        <begin position="105"/>
        <end position="150"/>
    </location>
</feature>
<evidence type="ECO:0000313" key="4">
    <source>
        <dbReference type="EMBL" id="KAF4513648.1"/>
    </source>
</evidence>
<dbReference type="Pfam" id="PF01476">
    <property type="entry name" value="LysM"/>
    <property type="match status" value="2"/>
</dbReference>
<proteinExistence type="inferred from homology"/>
<comment type="caution">
    <text evidence="4">The sequence shown here is derived from an EMBL/GenBank/DDBJ whole genome shotgun (WGS) entry which is preliminary data.</text>
</comment>
<dbReference type="Gene3D" id="3.10.350.10">
    <property type="entry name" value="LysM domain"/>
    <property type="match status" value="2"/>
</dbReference>
<keyword evidence="2" id="KW-0732">Signal</keyword>
<dbReference type="InterPro" id="IPR036779">
    <property type="entry name" value="LysM_dom_sf"/>
</dbReference>
<feature type="domain" description="LysM" evidence="3">
    <location>
        <begin position="39"/>
        <end position="86"/>
    </location>
</feature>
<sequence>MNSLNTCLLLAGAASVALAAPSGGLQLGARASSNTTDSCPYTVQMDDNCYFIAVNRFGIEPAEFSRLNGGKFDKDCIIFPGQEVRVPCDGKRHVDDVDVSGKCLLQHVVEAGDTCYSISLGYNIAAHVLQAYNGNLDSKCSIQPGDKICVSKKRPGTPT</sequence>
<name>A0A8H4VA82_9HYPO</name>
<dbReference type="CDD" id="cd00118">
    <property type="entry name" value="LysM"/>
    <property type="match status" value="1"/>
</dbReference>